<organism evidence="2 3">
    <name type="scientific">Petropleomorpha daqingensis</name>
    <dbReference type="NCBI Taxonomy" id="2026353"/>
    <lineage>
        <taxon>Bacteria</taxon>
        <taxon>Bacillati</taxon>
        <taxon>Actinomycetota</taxon>
        <taxon>Actinomycetes</taxon>
        <taxon>Geodermatophilales</taxon>
        <taxon>Geodermatophilaceae</taxon>
        <taxon>Petropleomorpha</taxon>
    </lineage>
</organism>
<feature type="coiled-coil region" evidence="1">
    <location>
        <begin position="175"/>
        <end position="278"/>
    </location>
</feature>
<dbReference type="GO" id="GO:0051301">
    <property type="term" value="P:cell division"/>
    <property type="evidence" value="ECO:0007669"/>
    <property type="project" value="UniProtKB-KW"/>
</dbReference>
<dbReference type="Proteomes" id="UP000541969">
    <property type="component" value="Unassembled WGS sequence"/>
</dbReference>
<comment type="caution">
    <text evidence="2">The sequence shown here is derived from an EMBL/GenBank/DDBJ whole genome shotgun (WGS) entry which is preliminary data.</text>
</comment>
<keyword evidence="3" id="KW-1185">Reference proteome</keyword>
<evidence type="ECO:0000313" key="2">
    <source>
        <dbReference type="EMBL" id="NYJ08775.1"/>
    </source>
</evidence>
<dbReference type="EMBL" id="JACBZT010000001">
    <property type="protein sequence ID" value="NYJ08775.1"/>
    <property type="molecule type" value="Genomic_DNA"/>
</dbReference>
<keyword evidence="2" id="KW-0132">Cell division</keyword>
<sequence length="303" mass="32897">MFRRTEVAPDGSGREQGSTLHAGATAAGNFVVDPEMPNLSGDLDALLTTAPVFRSAVRGYDRLQVDNYVSWAEAELRAARRETDDLVERYGRACAELEISRRLLARSPEGQEMTVISERMGRMLRMAADEAAALTAGGQAEADQVLADARTEADARLRKAHEIKQMAVEASDRMREEARLLRAEATAEVDRAKAEAAQILREAKAERDRLALEAADKRSKAEAELARWLADTRAGARREQEETAAAAEAALAEVRGELEDLHRRRDRACESLLRLNEQIGVALETVADVGGLAAAAPGQPAGV</sequence>
<dbReference type="AlphaFoldDB" id="A0A853CLI1"/>
<gene>
    <name evidence="2" type="ORF">GGQ55_005053</name>
</gene>
<protein>
    <submittedName>
        <fullName evidence="2">Cell division septum initiation protein DivIVA</fullName>
    </submittedName>
</protein>
<evidence type="ECO:0000313" key="3">
    <source>
        <dbReference type="Proteomes" id="UP000541969"/>
    </source>
</evidence>
<accession>A0A853CLI1</accession>
<name>A0A853CLI1_9ACTN</name>
<keyword evidence="1" id="KW-0175">Coiled coil</keyword>
<keyword evidence="2" id="KW-0131">Cell cycle</keyword>
<proteinExistence type="predicted"/>
<dbReference type="RefSeq" id="WP_179721624.1">
    <property type="nucleotide sequence ID" value="NZ_JACBZT010000001.1"/>
</dbReference>
<evidence type="ECO:0000256" key="1">
    <source>
        <dbReference type="SAM" id="Coils"/>
    </source>
</evidence>
<reference evidence="2 3" key="1">
    <citation type="submission" date="2020-07" db="EMBL/GenBank/DDBJ databases">
        <title>Sequencing the genomes of 1000 actinobacteria strains.</title>
        <authorList>
            <person name="Klenk H.-P."/>
        </authorList>
    </citation>
    <scope>NUCLEOTIDE SEQUENCE [LARGE SCALE GENOMIC DNA]</scope>
    <source>
        <strain evidence="2 3">DSM 104001</strain>
    </source>
</reference>